<dbReference type="AlphaFoldDB" id="A0A0H1BHV6"/>
<gene>
    <name evidence="1" type="ORF">EMPG_14002</name>
</gene>
<evidence type="ECO:0000313" key="2">
    <source>
        <dbReference type="Proteomes" id="UP000053573"/>
    </source>
</evidence>
<dbReference type="Proteomes" id="UP000053573">
    <property type="component" value="Unassembled WGS sequence"/>
</dbReference>
<keyword evidence="2" id="KW-1185">Reference proteome</keyword>
<reference evidence="2" key="1">
    <citation type="journal article" date="2015" name="PLoS Genet.">
        <title>The dynamic genome and transcriptome of the human fungal pathogen Blastomyces and close relative Emmonsia.</title>
        <authorList>
            <person name="Munoz J.F."/>
            <person name="Gauthier G.M."/>
            <person name="Desjardins C.A."/>
            <person name="Gallo J.E."/>
            <person name="Holder J."/>
            <person name="Sullivan T.D."/>
            <person name="Marty A.J."/>
            <person name="Carmen J.C."/>
            <person name="Chen Z."/>
            <person name="Ding L."/>
            <person name="Gujja S."/>
            <person name="Magrini V."/>
            <person name="Misas E."/>
            <person name="Mitreva M."/>
            <person name="Priest M."/>
            <person name="Saif S."/>
            <person name="Whiston E.A."/>
            <person name="Young S."/>
            <person name="Zeng Q."/>
            <person name="Goldman W.E."/>
            <person name="Mardis E.R."/>
            <person name="Taylor J.W."/>
            <person name="McEwen J.G."/>
            <person name="Clay O.K."/>
            <person name="Klein B.S."/>
            <person name="Cuomo C.A."/>
        </authorList>
    </citation>
    <scope>NUCLEOTIDE SEQUENCE [LARGE SCALE GENOMIC DNA]</scope>
    <source>
        <strain evidence="2">UAMH 139</strain>
    </source>
</reference>
<name>A0A0H1BHV6_9EURO</name>
<dbReference type="EMBL" id="LDEV01001962">
    <property type="protein sequence ID" value="KLJ10622.1"/>
    <property type="molecule type" value="Genomic_DNA"/>
</dbReference>
<evidence type="ECO:0000313" key="1">
    <source>
        <dbReference type="EMBL" id="KLJ10622.1"/>
    </source>
</evidence>
<protein>
    <submittedName>
        <fullName evidence="1">Uncharacterized protein</fullName>
    </submittedName>
</protein>
<organism evidence="1 2">
    <name type="scientific">Blastomyces silverae</name>
    <dbReference type="NCBI Taxonomy" id="2060906"/>
    <lineage>
        <taxon>Eukaryota</taxon>
        <taxon>Fungi</taxon>
        <taxon>Dikarya</taxon>
        <taxon>Ascomycota</taxon>
        <taxon>Pezizomycotina</taxon>
        <taxon>Eurotiomycetes</taxon>
        <taxon>Eurotiomycetidae</taxon>
        <taxon>Onygenales</taxon>
        <taxon>Ajellomycetaceae</taxon>
        <taxon>Blastomyces</taxon>
    </lineage>
</organism>
<sequence length="95" mass="10952">MDHKKLPLATELSGSRCFSRPLIPRRAGLPDNHPPSSDEEIGREELCVNGHGLHRAPLMRYRGERLSQYPHYIPLCHPHMEASWLAFVHHVEVIR</sequence>
<accession>A0A0H1BHV6</accession>
<comment type="caution">
    <text evidence="1">The sequence shown here is derived from an EMBL/GenBank/DDBJ whole genome shotgun (WGS) entry which is preliminary data.</text>
</comment>
<proteinExistence type="predicted"/>